<reference evidence="1" key="1">
    <citation type="submission" date="2020-12" db="EMBL/GenBank/DDBJ databases">
        <title>Prauserella sp. ASG 168, a novel actinomycete isolated from cave rock.</title>
        <authorList>
            <person name="Suriyachadkun C."/>
        </authorList>
    </citation>
    <scope>NUCLEOTIDE SEQUENCE</scope>
    <source>
        <strain evidence="1">ASG 168</strain>
    </source>
</reference>
<accession>A0A934QUJ0</accession>
<keyword evidence="2" id="KW-1185">Reference proteome</keyword>
<proteinExistence type="predicted"/>
<evidence type="ECO:0000313" key="2">
    <source>
        <dbReference type="Proteomes" id="UP000635245"/>
    </source>
</evidence>
<name>A0A934QUJ0_9PSEU</name>
<dbReference type="EMBL" id="JAENJH010000003">
    <property type="protein sequence ID" value="MBK1785594.1"/>
    <property type="molecule type" value="Genomic_DNA"/>
</dbReference>
<sequence length="476" mass="53401">MPETSLQNAVASALISDNPDDVIEGIKGAVIAELEKLDPSAEIKKTDYFNHSFAPDLVLSWGARQDREVYLRYNFRSTQAARDVDLLGGSNPVFFSLDSSHDDSEVADELEGEIERSPNALVTNAPSIDEFAEFDNLKLVRESVAAPLFDLFRRNVVRGGKGLIISQTAADLPRYRGSDNLGQDIDYIDRFESTVSRLFREDASLRLRRAASIVRMARTGDIEMLHADEDGGENLVRGKLETDEIRILLPYLLRRAQEEDESTFWEYIGSMVGLKEIQKISAELEEVDIGSLVRANLHYWRANRSAVSLNSEWFDEEEHPEPRWYIHAKMLTASAGPWTVHFTTDKRQASGRDDSPLARWEDLRPALSGSAVSSAELQGVVRRISVSTNDESSDVLRDVDSIFETMDDDFKLRRLSVRGTVAGASDVDVDFKHNTAEGNDAALVDLARSSFDILGYRYPISEGERVKIFGEQSERE</sequence>
<dbReference type="Proteomes" id="UP000635245">
    <property type="component" value="Unassembled WGS sequence"/>
</dbReference>
<protein>
    <submittedName>
        <fullName evidence="1">Uncharacterized protein</fullName>
    </submittedName>
</protein>
<comment type="caution">
    <text evidence="1">The sequence shown here is derived from an EMBL/GenBank/DDBJ whole genome shotgun (WGS) entry which is preliminary data.</text>
</comment>
<organism evidence="1 2">
    <name type="scientific">Prauserella cavernicola</name>
    <dbReference type="NCBI Taxonomy" id="2800127"/>
    <lineage>
        <taxon>Bacteria</taxon>
        <taxon>Bacillati</taxon>
        <taxon>Actinomycetota</taxon>
        <taxon>Actinomycetes</taxon>
        <taxon>Pseudonocardiales</taxon>
        <taxon>Pseudonocardiaceae</taxon>
        <taxon>Prauserella</taxon>
    </lineage>
</organism>
<gene>
    <name evidence="1" type="ORF">JHE00_14785</name>
</gene>
<evidence type="ECO:0000313" key="1">
    <source>
        <dbReference type="EMBL" id="MBK1785594.1"/>
    </source>
</evidence>
<dbReference type="AlphaFoldDB" id="A0A934QUJ0"/>
<dbReference type="RefSeq" id="WP_200318630.1">
    <property type="nucleotide sequence ID" value="NZ_JAENJH010000003.1"/>
</dbReference>